<feature type="chain" id="PRO_5045101579" evidence="1">
    <location>
        <begin position="18"/>
        <end position="160"/>
    </location>
</feature>
<reference evidence="3" key="1">
    <citation type="journal article" date="2019" name="Int. J. Syst. Evol. Microbiol.">
        <title>The Global Catalogue of Microorganisms (GCM) 10K type strain sequencing project: providing services to taxonomists for standard genome sequencing and annotation.</title>
        <authorList>
            <consortium name="The Broad Institute Genomics Platform"/>
            <consortium name="The Broad Institute Genome Sequencing Center for Infectious Disease"/>
            <person name="Wu L."/>
            <person name="Ma J."/>
        </authorList>
    </citation>
    <scope>NUCLEOTIDE SEQUENCE [LARGE SCALE GENOMIC DNA]</scope>
    <source>
        <strain evidence="3">KCTC 52449</strain>
    </source>
</reference>
<sequence length="160" mass="18384">MKFIGLIFLLFSNVAMSQSPLQDSFTISSMSFKKPWGHYKAAIFSDGNTVVILENDEAVVRSFQIHNSTSTFQDLVDTLDDFQFTKFEDTYGWTRDEEKDPKCIELLSENEYTVVSFQYAGQEKTISYYHGCRGFPRESELKSLLKHVKNIMGLNEFVGT</sequence>
<name>A0ABV7K1P7_9ALTE</name>
<dbReference type="EMBL" id="JBHRSX010000086">
    <property type="protein sequence ID" value="MFC3203332.1"/>
    <property type="molecule type" value="Genomic_DNA"/>
</dbReference>
<evidence type="ECO:0000313" key="3">
    <source>
        <dbReference type="Proteomes" id="UP001595477"/>
    </source>
</evidence>
<accession>A0ABV7K1P7</accession>
<dbReference type="RefSeq" id="WP_123327096.1">
    <property type="nucleotide sequence ID" value="NZ_JBHRSX010000086.1"/>
</dbReference>
<proteinExistence type="predicted"/>
<keyword evidence="3" id="KW-1185">Reference proteome</keyword>
<dbReference type="Proteomes" id="UP001595477">
    <property type="component" value="Unassembled WGS sequence"/>
</dbReference>
<feature type="signal peptide" evidence="1">
    <location>
        <begin position="1"/>
        <end position="17"/>
    </location>
</feature>
<organism evidence="2 3">
    <name type="scientific">Alteromonas oceani</name>
    <dbReference type="NCBI Taxonomy" id="2071609"/>
    <lineage>
        <taxon>Bacteria</taxon>
        <taxon>Pseudomonadati</taxon>
        <taxon>Pseudomonadota</taxon>
        <taxon>Gammaproteobacteria</taxon>
        <taxon>Alteromonadales</taxon>
        <taxon>Alteromonadaceae</taxon>
        <taxon>Alteromonas/Salinimonas group</taxon>
        <taxon>Alteromonas</taxon>
    </lineage>
</organism>
<evidence type="ECO:0000313" key="2">
    <source>
        <dbReference type="EMBL" id="MFC3203332.1"/>
    </source>
</evidence>
<evidence type="ECO:0000256" key="1">
    <source>
        <dbReference type="SAM" id="SignalP"/>
    </source>
</evidence>
<keyword evidence="1" id="KW-0732">Signal</keyword>
<gene>
    <name evidence="2" type="ORF">ACFOEW_16110</name>
</gene>
<protein>
    <submittedName>
        <fullName evidence="2">Uncharacterized protein</fullName>
    </submittedName>
</protein>
<comment type="caution">
    <text evidence="2">The sequence shown here is derived from an EMBL/GenBank/DDBJ whole genome shotgun (WGS) entry which is preliminary data.</text>
</comment>